<comment type="catalytic activity">
    <reaction evidence="11">
        <text>L-glutamine + H2O = L-glutamate + NH4(+)</text>
        <dbReference type="Rhea" id="RHEA:15889"/>
        <dbReference type="ChEBI" id="CHEBI:15377"/>
        <dbReference type="ChEBI" id="CHEBI:28938"/>
        <dbReference type="ChEBI" id="CHEBI:29985"/>
        <dbReference type="ChEBI" id="CHEBI:58359"/>
    </reaction>
</comment>
<dbReference type="InterPro" id="IPR017456">
    <property type="entry name" value="CTP_synthase_N"/>
</dbReference>
<feature type="binding site" evidence="11">
    <location>
        <position position="224"/>
    </location>
    <ligand>
        <name>UTP</name>
        <dbReference type="ChEBI" id="CHEBI:46398"/>
    </ligand>
</feature>
<dbReference type="GO" id="GO:0005524">
    <property type="term" value="F:ATP binding"/>
    <property type="evidence" value="ECO:0007669"/>
    <property type="project" value="UniProtKB-KW"/>
</dbReference>
<dbReference type="Proteomes" id="UP000824132">
    <property type="component" value="Unassembled WGS sequence"/>
</dbReference>
<dbReference type="PANTHER" id="PTHR11550:SF0">
    <property type="entry name" value="CTP SYNTHASE-RELATED"/>
    <property type="match status" value="1"/>
</dbReference>
<evidence type="ECO:0000313" key="15">
    <source>
        <dbReference type="Proteomes" id="UP000824132"/>
    </source>
</evidence>
<feature type="binding site" evidence="11">
    <location>
        <begin position="188"/>
        <end position="193"/>
    </location>
    <ligand>
        <name>UTP</name>
        <dbReference type="ChEBI" id="CHEBI:46398"/>
    </ligand>
</feature>
<dbReference type="GO" id="GO:0019856">
    <property type="term" value="P:pyrimidine nucleobase biosynthetic process"/>
    <property type="evidence" value="ECO:0007669"/>
    <property type="project" value="TreeGrafter"/>
</dbReference>
<evidence type="ECO:0000256" key="3">
    <source>
        <dbReference type="ARBA" id="ARBA00022598"/>
    </source>
</evidence>
<dbReference type="FunFam" id="3.40.50.880:FF:000002">
    <property type="entry name" value="CTP synthase"/>
    <property type="match status" value="1"/>
</dbReference>
<evidence type="ECO:0000256" key="4">
    <source>
        <dbReference type="ARBA" id="ARBA00022723"/>
    </source>
</evidence>
<feature type="binding site" evidence="11">
    <location>
        <position position="13"/>
    </location>
    <ligand>
        <name>UTP</name>
        <dbReference type="ChEBI" id="CHEBI:46398"/>
    </ligand>
</feature>
<dbReference type="InterPro" id="IPR027417">
    <property type="entry name" value="P-loop_NTPase"/>
</dbReference>
<feature type="binding site" evidence="11">
    <location>
        <begin position="14"/>
        <end position="19"/>
    </location>
    <ligand>
        <name>ATP</name>
        <dbReference type="ChEBI" id="CHEBI:30616"/>
    </ligand>
</feature>
<sequence>MTKYIFVTGGVVSGLGKGITAASLGRLLKSRGYKVASQKLDPYINIDPGTMSPYQHGEVFVTDDGAETDLDLGHYERFIDENLNKYSNLTTGKVYWNVLNKERNGEYLGQTVQVIPHITGEIKSFIYNVGRHSDADVVITEIGGTIGDIESQPFIEAIRQVSMEVGRGNCCFIHVTLVPYITGSCEFKSKPTQHSVKELQGMGIVPDIIVARVDAPLPDDIKKKIAMFCNVGADCVIENLTLPNLYEAPVMLEKANLSSIVCRILGLEAGDIDLSEWNAMLRRAHGRNKTVKIALCGKYVRLHDAYLSVAEALTHAGFENAAKVEIDWVDTESLTPENAEKILSDADGILVPGGFGGRGIEGKILAARFAREHHVPYLGICLGMQVAVIEYARGVLGYQDANSSEFDPDGAHSVIDIMPDQLGVKMGGTMRLGAYPCKVAKNSKLYAAYGQPLISERHRHRFEFNNDYRADFEQAGMKISGTSPDGLLVEAVELPEEDFYVGVQFHPEFKSRPNAAHPLFREFVGAAVKRAKQRKTCEKADGAKK</sequence>
<dbReference type="CDD" id="cd03113">
    <property type="entry name" value="CTPS_N"/>
    <property type="match status" value="1"/>
</dbReference>
<feature type="binding site" evidence="11">
    <location>
        <position position="354"/>
    </location>
    <ligand>
        <name>L-glutamine</name>
        <dbReference type="ChEBI" id="CHEBI:58359"/>
    </ligand>
</feature>
<feature type="binding site" evidence="11">
    <location>
        <position position="13"/>
    </location>
    <ligand>
        <name>CTP</name>
        <dbReference type="ChEBI" id="CHEBI:37563"/>
        <note>allosteric inhibitor</note>
    </ligand>
</feature>
<feature type="active site" description="Nucleophile; for glutamine hydrolysis" evidence="11">
    <location>
        <position position="381"/>
    </location>
</feature>
<comment type="miscellaneous">
    <text evidence="11">CTPSs have evolved a hybrid strategy for distinguishing between UTP and CTP. The overlapping regions of the product feedback inhibitory and substrate sites recognize a common feature in both compounds, the triphosphate moiety. To differentiate isosteric substrate and product pyrimidine rings, an additional pocket far from the expected kinase/ligase catalytic site, specifically recognizes the cytosine and ribose portions of the product inhibitor.</text>
</comment>
<dbReference type="Pfam" id="PF06418">
    <property type="entry name" value="CTP_synth_N"/>
    <property type="match status" value="1"/>
</dbReference>
<reference evidence="14" key="2">
    <citation type="submission" date="2021-04" db="EMBL/GenBank/DDBJ databases">
        <authorList>
            <person name="Gilroy R."/>
        </authorList>
    </citation>
    <scope>NUCLEOTIDE SEQUENCE</scope>
    <source>
        <strain evidence="14">CHK187-5294</strain>
    </source>
</reference>
<dbReference type="Gene3D" id="3.40.50.880">
    <property type="match status" value="1"/>
</dbReference>
<evidence type="ECO:0000256" key="9">
    <source>
        <dbReference type="ARBA" id="ARBA00022975"/>
    </source>
</evidence>
<keyword evidence="8 11" id="KW-0315">Glutamine amidotransferase</keyword>
<dbReference type="InterPro" id="IPR029062">
    <property type="entry name" value="Class_I_gatase-like"/>
</dbReference>
<keyword evidence="9 11" id="KW-0665">Pyrimidine biosynthesis</keyword>
<feature type="binding site" evidence="11">
    <location>
        <position position="242"/>
    </location>
    <ligand>
        <name>ATP</name>
        <dbReference type="ChEBI" id="CHEBI:30616"/>
    </ligand>
</feature>
<dbReference type="InterPro" id="IPR017926">
    <property type="entry name" value="GATASE"/>
</dbReference>
<comment type="caution">
    <text evidence="14">The sequence shown here is derived from an EMBL/GenBank/DDBJ whole genome shotgun (WGS) entry which is preliminary data.</text>
</comment>
<dbReference type="NCBIfam" id="TIGR00337">
    <property type="entry name" value="PyrG"/>
    <property type="match status" value="1"/>
</dbReference>
<dbReference type="PROSITE" id="PS51273">
    <property type="entry name" value="GATASE_TYPE_1"/>
    <property type="match status" value="1"/>
</dbReference>
<dbReference type="Pfam" id="PF00117">
    <property type="entry name" value="GATase"/>
    <property type="match status" value="1"/>
</dbReference>
<feature type="active site" evidence="11">
    <location>
        <position position="506"/>
    </location>
</feature>
<organism evidence="14 15">
    <name type="scientific">Candidatus Borkfalkia avistercoris</name>
    <dbReference type="NCBI Taxonomy" id="2838504"/>
    <lineage>
        <taxon>Bacteria</taxon>
        <taxon>Bacillati</taxon>
        <taxon>Bacillota</taxon>
        <taxon>Clostridia</taxon>
        <taxon>Christensenellales</taxon>
        <taxon>Christensenellaceae</taxon>
        <taxon>Candidatus Borkfalkia</taxon>
    </lineage>
</organism>
<dbReference type="AlphaFoldDB" id="A0A9D2IEA7"/>
<name>A0A9D2IEA7_9FIRM</name>
<comment type="catalytic activity">
    <reaction evidence="10 11">
        <text>UTP + L-glutamine + ATP + H2O = CTP + L-glutamate + ADP + phosphate + 2 H(+)</text>
        <dbReference type="Rhea" id="RHEA:26426"/>
        <dbReference type="ChEBI" id="CHEBI:15377"/>
        <dbReference type="ChEBI" id="CHEBI:15378"/>
        <dbReference type="ChEBI" id="CHEBI:29985"/>
        <dbReference type="ChEBI" id="CHEBI:30616"/>
        <dbReference type="ChEBI" id="CHEBI:37563"/>
        <dbReference type="ChEBI" id="CHEBI:43474"/>
        <dbReference type="ChEBI" id="CHEBI:46398"/>
        <dbReference type="ChEBI" id="CHEBI:58359"/>
        <dbReference type="ChEBI" id="CHEBI:456216"/>
        <dbReference type="EC" id="6.3.4.2"/>
    </reaction>
</comment>
<comment type="function">
    <text evidence="11">Catalyzes the ATP-dependent amination of UTP to CTP with either L-glutamine or ammonia as the source of nitrogen. Regulates intracellular CTP levels through interactions with the four ribonucleotide triphosphates.</text>
</comment>
<keyword evidence="7 11" id="KW-0460">Magnesium</keyword>
<comment type="pathway">
    <text evidence="1 11">Pyrimidine metabolism; CTP biosynthesis via de novo pathway; CTP from UDP: step 2/2.</text>
</comment>
<evidence type="ECO:0000256" key="8">
    <source>
        <dbReference type="ARBA" id="ARBA00022962"/>
    </source>
</evidence>
<evidence type="ECO:0000313" key="14">
    <source>
        <dbReference type="EMBL" id="HIZ03454.1"/>
    </source>
</evidence>
<feature type="region of interest" description="Amidoligase domain" evidence="11">
    <location>
        <begin position="1"/>
        <end position="267"/>
    </location>
</feature>
<dbReference type="GO" id="GO:0042802">
    <property type="term" value="F:identical protein binding"/>
    <property type="evidence" value="ECO:0007669"/>
    <property type="project" value="TreeGrafter"/>
</dbReference>
<evidence type="ECO:0000256" key="7">
    <source>
        <dbReference type="ARBA" id="ARBA00022842"/>
    </source>
</evidence>
<dbReference type="PANTHER" id="PTHR11550">
    <property type="entry name" value="CTP SYNTHASE"/>
    <property type="match status" value="1"/>
</dbReference>
<gene>
    <name evidence="11" type="primary">pyrG</name>
    <name evidence="14" type="ORF">H9727_04125</name>
</gene>
<dbReference type="GO" id="GO:0044210">
    <property type="term" value="P:'de novo' CTP biosynthetic process"/>
    <property type="evidence" value="ECO:0007669"/>
    <property type="project" value="UniProtKB-UniRule"/>
</dbReference>
<keyword evidence="3 11" id="KW-0436">Ligase</keyword>
<proteinExistence type="inferred from homology"/>
<dbReference type="GO" id="GO:0003883">
    <property type="term" value="F:CTP synthase activity"/>
    <property type="evidence" value="ECO:0007669"/>
    <property type="project" value="UniProtKB-UniRule"/>
</dbReference>
<evidence type="ECO:0000259" key="13">
    <source>
        <dbReference type="Pfam" id="PF06418"/>
    </source>
</evidence>
<dbReference type="NCBIfam" id="NF003792">
    <property type="entry name" value="PRK05380.1"/>
    <property type="match status" value="1"/>
</dbReference>
<evidence type="ECO:0000256" key="10">
    <source>
        <dbReference type="ARBA" id="ARBA00047781"/>
    </source>
</evidence>
<feature type="binding site" evidence="11">
    <location>
        <position position="71"/>
    </location>
    <ligand>
        <name>Mg(2+)</name>
        <dbReference type="ChEBI" id="CHEBI:18420"/>
    </ligand>
</feature>
<feature type="binding site" evidence="11">
    <location>
        <begin position="148"/>
        <end position="150"/>
    </location>
    <ligand>
        <name>CTP</name>
        <dbReference type="ChEBI" id="CHEBI:37563"/>
        <note>allosteric inhibitor</note>
    </ligand>
</feature>
<dbReference type="Gene3D" id="3.40.50.300">
    <property type="entry name" value="P-loop containing nucleotide triphosphate hydrolases"/>
    <property type="match status" value="1"/>
</dbReference>
<feature type="binding site" evidence="11">
    <location>
        <begin position="382"/>
        <end position="385"/>
    </location>
    <ligand>
        <name>L-glutamine</name>
        <dbReference type="ChEBI" id="CHEBI:58359"/>
    </ligand>
</feature>
<keyword evidence="5 11" id="KW-0547">Nucleotide-binding</keyword>
<keyword evidence="4 11" id="KW-0479">Metal-binding</keyword>
<evidence type="ECO:0000256" key="2">
    <source>
        <dbReference type="ARBA" id="ARBA00007533"/>
    </source>
</evidence>
<evidence type="ECO:0000256" key="6">
    <source>
        <dbReference type="ARBA" id="ARBA00022840"/>
    </source>
</evidence>
<feature type="binding site" evidence="11">
    <location>
        <begin position="188"/>
        <end position="193"/>
    </location>
    <ligand>
        <name>CTP</name>
        <dbReference type="ChEBI" id="CHEBI:37563"/>
        <note>allosteric inhibitor</note>
    </ligand>
</feature>
<dbReference type="GO" id="GO:0046872">
    <property type="term" value="F:metal ion binding"/>
    <property type="evidence" value="ECO:0007669"/>
    <property type="project" value="UniProtKB-KW"/>
</dbReference>
<dbReference type="SUPFAM" id="SSF52317">
    <property type="entry name" value="Class I glutamine amidotransferase-like"/>
    <property type="match status" value="1"/>
</dbReference>
<evidence type="ECO:0000259" key="12">
    <source>
        <dbReference type="Pfam" id="PF00117"/>
    </source>
</evidence>
<feature type="binding site" evidence="11">
    <location>
        <position position="71"/>
    </location>
    <ligand>
        <name>ATP</name>
        <dbReference type="ChEBI" id="CHEBI:30616"/>
    </ligand>
</feature>
<evidence type="ECO:0000256" key="5">
    <source>
        <dbReference type="ARBA" id="ARBA00022741"/>
    </source>
</evidence>
<comment type="catalytic activity">
    <reaction evidence="11">
        <text>UTP + NH4(+) + ATP = CTP + ADP + phosphate + 2 H(+)</text>
        <dbReference type="Rhea" id="RHEA:16597"/>
        <dbReference type="ChEBI" id="CHEBI:15378"/>
        <dbReference type="ChEBI" id="CHEBI:28938"/>
        <dbReference type="ChEBI" id="CHEBI:30616"/>
        <dbReference type="ChEBI" id="CHEBI:37563"/>
        <dbReference type="ChEBI" id="CHEBI:43474"/>
        <dbReference type="ChEBI" id="CHEBI:46398"/>
        <dbReference type="ChEBI" id="CHEBI:456216"/>
    </reaction>
</comment>
<dbReference type="EC" id="6.3.4.2" evidence="11"/>
<dbReference type="InterPro" id="IPR004468">
    <property type="entry name" value="CTP_synthase"/>
</dbReference>
<feature type="domain" description="CTP synthase N-terminal" evidence="13">
    <location>
        <begin position="3"/>
        <end position="267"/>
    </location>
</feature>
<keyword evidence="6 11" id="KW-0067">ATP-binding</keyword>
<dbReference type="InterPro" id="IPR033828">
    <property type="entry name" value="GATase1_CTP_Synthase"/>
</dbReference>
<dbReference type="GO" id="GO:0005829">
    <property type="term" value="C:cytosol"/>
    <property type="evidence" value="ECO:0007669"/>
    <property type="project" value="TreeGrafter"/>
</dbReference>
<comment type="caution">
    <text evidence="11">Lacks conserved residue(s) required for the propagation of feature annotation.</text>
</comment>
<feature type="domain" description="Glutamine amidotransferase" evidence="12">
    <location>
        <begin position="302"/>
        <end position="524"/>
    </location>
</feature>
<dbReference type="HAMAP" id="MF_01227">
    <property type="entry name" value="PyrG"/>
    <property type="match status" value="1"/>
</dbReference>
<feature type="binding site" evidence="11">
    <location>
        <position position="141"/>
    </location>
    <ligand>
        <name>Mg(2+)</name>
        <dbReference type="ChEBI" id="CHEBI:18420"/>
    </ligand>
</feature>
<reference evidence="14" key="1">
    <citation type="journal article" date="2021" name="PeerJ">
        <title>Extensive microbial diversity within the chicken gut microbiome revealed by metagenomics and culture.</title>
        <authorList>
            <person name="Gilroy R."/>
            <person name="Ravi A."/>
            <person name="Getino M."/>
            <person name="Pursley I."/>
            <person name="Horton D.L."/>
            <person name="Alikhan N.F."/>
            <person name="Baker D."/>
            <person name="Gharbi K."/>
            <person name="Hall N."/>
            <person name="Watson M."/>
            <person name="Adriaenssens E.M."/>
            <person name="Foster-Nyarko E."/>
            <person name="Jarju S."/>
            <person name="Secka A."/>
            <person name="Antonio M."/>
            <person name="Oren A."/>
            <person name="Chaudhuri R.R."/>
            <person name="La Ragione R."/>
            <person name="Hildebrand F."/>
            <person name="Pallen M.J."/>
        </authorList>
    </citation>
    <scope>NUCLEOTIDE SEQUENCE</scope>
    <source>
        <strain evidence="14">CHK187-5294</strain>
    </source>
</reference>
<evidence type="ECO:0000256" key="11">
    <source>
        <dbReference type="HAMAP-Rule" id="MF_01227"/>
    </source>
</evidence>
<dbReference type="GO" id="GO:0097268">
    <property type="term" value="C:cytoophidium"/>
    <property type="evidence" value="ECO:0007669"/>
    <property type="project" value="UniProtKB-ARBA"/>
</dbReference>
<feature type="binding site" evidence="11">
    <location>
        <position position="461"/>
    </location>
    <ligand>
        <name>L-glutamine</name>
        <dbReference type="ChEBI" id="CHEBI:58359"/>
    </ligand>
</feature>
<comment type="activity regulation">
    <text evidence="11">Allosterically activated by GTP, when glutamine is the substrate; GTP has no effect on the reaction when ammonia is the substrate. The allosteric effector GTP functions by stabilizing the protein conformation that binds the tetrahedral intermediate(s) formed during glutamine hydrolysis. Inhibited by the product CTP, via allosteric rather than competitive inhibition.</text>
</comment>
<dbReference type="FunFam" id="3.40.50.300:FF:000009">
    <property type="entry name" value="CTP synthase"/>
    <property type="match status" value="1"/>
</dbReference>
<evidence type="ECO:0000256" key="1">
    <source>
        <dbReference type="ARBA" id="ARBA00005171"/>
    </source>
</evidence>
<protein>
    <recommendedName>
        <fullName evidence="11">CTP synthase</fullName>
        <ecNumber evidence="11">6.3.4.2</ecNumber>
    </recommendedName>
    <alternativeName>
        <fullName evidence="11">Cytidine 5'-triphosphate synthase</fullName>
    </alternativeName>
    <alternativeName>
        <fullName evidence="11">Cytidine triphosphate synthetase</fullName>
        <shortName evidence="11">CTP synthetase</shortName>
        <shortName evidence="11">CTPS</shortName>
    </alternativeName>
    <alternativeName>
        <fullName evidence="11">UTP--ammonia ligase</fullName>
    </alternativeName>
</protein>
<comment type="subunit">
    <text evidence="11">Homotetramer.</text>
</comment>
<dbReference type="SUPFAM" id="SSF52540">
    <property type="entry name" value="P-loop containing nucleoside triphosphate hydrolases"/>
    <property type="match status" value="1"/>
</dbReference>
<comment type="similarity">
    <text evidence="2 11">Belongs to the CTP synthase family.</text>
</comment>
<dbReference type="CDD" id="cd01746">
    <property type="entry name" value="GATase1_CTP_Synthase"/>
    <property type="match status" value="1"/>
</dbReference>
<dbReference type="EMBL" id="DXCL01000026">
    <property type="protein sequence ID" value="HIZ03454.1"/>
    <property type="molecule type" value="Genomic_DNA"/>
</dbReference>
<accession>A0A9D2IEA7</accession>
<feature type="active site" evidence="11">
    <location>
        <position position="508"/>
    </location>
</feature>
<feature type="binding site" evidence="11">
    <location>
        <position position="54"/>
    </location>
    <ligand>
        <name>L-glutamine</name>
        <dbReference type="ChEBI" id="CHEBI:58359"/>
    </ligand>
</feature>
<feature type="binding site" evidence="11">
    <location>
        <position position="405"/>
    </location>
    <ligand>
        <name>L-glutamine</name>
        <dbReference type="ChEBI" id="CHEBI:58359"/>
    </ligand>
</feature>
<feature type="binding site" evidence="11">
    <location>
        <position position="224"/>
    </location>
    <ligand>
        <name>CTP</name>
        <dbReference type="ChEBI" id="CHEBI:37563"/>
        <note>allosteric inhibitor</note>
    </ligand>
</feature>